<accession>A0A0N4ZAF0</accession>
<keyword evidence="1" id="KW-1185">Reference proteome</keyword>
<dbReference type="Proteomes" id="UP000038045">
    <property type="component" value="Unplaced"/>
</dbReference>
<organism evidence="1 2">
    <name type="scientific">Parastrongyloides trichosuri</name>
    <name type="common">Possum-specific nematode worm</name>
    <dbReference type="NCBI Taxonomy" id="131310"/>
    <lineage>
        <taxon>Eukaryota</taxon>
        <taxon>Metazoa</taxon>
        <taxon>Ecdysozoa</taxon>
        <taxon>Nematoda</taxon>
        <taxon>Chromadorea</taxon>
        <taxon>Rhabditida</taxon>
        <taxon>Tylenchina</taxon>
        <taxon>Panagrolaimomorpha</taxon>
        <taxon>Strongyloidoidea</taxon>
        <taxon>Strongyloididae</taxon>
        <taxon>Parastrongyloides</taxon>
    </lineage>
</organism>
<evidence type="ECO:0000313" key="2">
    <source>
        <dbReference type="WBParaSite" id="PTRK_0000442800.1"/>
    </source>
</evidence>
<reference evidence="2" key="1">
    <citation type="submission" date="2017-02" db="UniProtKB">
        <authorList>
            <consortium name="WormBaseParasite"/>
        </authorList>
    </citation>
    <scope>IDENTIFICATION</scope>
</reference>
<dbReference type="AlphaFoldDB" id="A0A0N4ZAF0"/>
<name>A0A0N4ZAF0_PARTI</name>
<evidence type="ECO:0000313" key="1">
    <source>
        <dbReference type="Proteomes" id="UP000038045"/>
    </source>
</evidence>
<sequence>MNTKNLFIISLVAVFATIFIVNIVEATQTLIYHYQDSNQFEYGGQNYSSKEAAESVLMSAHPGATEGNTTDVGGGIRSIAYTY</sequence>
<proteinExistence type="predicted"/>
<dbReference type="WBParaSite" id="PTRK_0000442800.1">
    <property type="protein sequence ID" value="PTRK_0000442800.1"/>
    <property type="gene ID" value="PTRK_0000442800"/>
</dbReference>
<protein>
    <submittedName>
        <fullName evidence="2">SCP domain-containing protein</fullName>
    </submittedName>
</protein>